<dbReference type="RefSeq" id="WP_073091880.1">
    <property type="nucleotide sequence ID" value="NZ_FQWY01000019.1"/>
</dbReference>
<comment type="function">
    <text evidence="10">Catalyzes the activation of phenylacetic acid (PA) to phenylacetyl-CoA (PA-CoA).</text>
</comment>
<dbReference type="GO" id="GO:0010124">
    <property type="term" value="P:phenylacetate catabolic process"/>
    <property type="evidence" value="ECO:0007669"/>
    <property type="project" value="UniProtKB-UniRule"/>
</dbReference>
<dbReference type="InterPro" id="IPR011880">
    <property type="entry name" value="PA_CoA_ligase"/>
</dbReference>
<keyword evidence="14" id="KW-1185">Reference proteome</keyword>
<dbReference type="PIRSF" id="PIRSF006444">
    <property type="entry name" value="PaaK"/>
    <property type="match status" value="1"/>
</dbReference>
<comment type="catalytic activity">
    <reaction evidence="4">
        <text>2-phenylacetate + ATP + CoA = phenylacetyl-CoA + AMP + diphosphate</text>
        <dbReference type="Rhea" id="RHEA:20956"/>
        <dbReference type="ChEBI" id="CHEBI:18401"/>
        <dbReference type="ChEBI" id="CHEBI:30616"/>
        <dbReference type="ChEBI" id="CHEBI:33019"/>
        <dbReference type="ChEBI" id="CHEBI:57287"/>
        <dbReference type="ChEBI" id="CHEBI:57390"/>
        <dbReference type="ChEBI" id="CHEBI:456215"/>
        <dbReference type="EC" id="6.2.1.30"/>
    </reaction>
    <physiologicalReaction direction="left-to-right" evidence="4">
        <dbReference type="Rhea" id="RHEA:20957"/>
    </physiologicalReaction>
</comment>
<evidence type="ECO:0000256" key="9">
    <source>
        <dbReference type="ARBA" id="ARBA00075111"/>
    </source>
</evidence>
<accession>A0A1M5P141</accession>
<dbReference type="FunFam" id="3.40.50.12780:FF:000016">
    <property type="entry name" value="Phenylacetate-coenzyme A ligase"/>
    <property type="match status" value="1"/>
</dbReference>
<evidence type="ECO:0000256" key="4">
    <source>
        <dbReference type="ARBA" id="ARBA00050450"/>
    </source>
</evidence>
<evidence type="ECO:0000259" key="12">
    <source>
        <dbReference type="Pfam" id="PF14535"/>
    </source>
</evidence>
<dbReference type="Pfam" id="PF00501">
    <property type="entry name" value="AMP-binding"/>
    <property type="match status" value="1"/>
</dbReference>
<evidence type="ECO:0000313" key="14">
    <source>
        <dbReference type="Proteomes" id="UP000242329"/>
    </source>
</evidence>
<dbReference type="UniPathway" id="UPA00930"/>
<dbReference type="PANTHER" id="PTHR43439">
    <property type="entry name" value="PHENYLACETATE-COENZYME A LIGASE"/>
    <property type="match status" value="1"/>
</dbReference>
<evidence type="ECO:0000256" key="6">
    <source>
        <dbReference type="ARBA" id="ARBA00061566"/>
    </source>
</evidence>
<keyword evidence="3 10" id="KW-0547">Nucleotide-binding</keyword>
<comment type="pathway">
    <text evidence="5 10">Aromatic compound metabolism; phenylacetate degradation.</text>
</comment>
<feature type="domain" description="AMP-dependent synthetase/ligase" evidence="11">
    <location>
        <begin position="82"/>
        <end position="285"/>
    </location>
</feature>
<dbReference type="Gene3D" id="3.40.50.12780">
    <property type="entry name" value="N-terminal domain of ligase-like"/>
    <property type="match status" value="1"/>
</dbReference>
<dbReference type="GO" id="GO:0000166">
    <property type="term" value="F:nucleotide binding"/>
    <property type="evidence" value="ECO:0007669"/>
    <property type="project" value="UniProtKB-KW"/>
</dbReference>
<keyword evidence="2 10" id="KW-0436">Ligase</keyword>
<dbReference type="CDD" id="cd05913">
    <property type="entry name" value="PaaK"/>
    <property type="match status" value="1"/>
</dbReference>
<dbReference type="Gene3D" id="3.30.300.30">
    <property type="match status" value="1"/>
</dbReference>
<evidence type="ECO:0000259" key="11">
    <source>
        <dbReference type="Pfam" id="PF00501"/>
    </source>
</evidence>
<dbReference type="InterPro" id="IPR042099">
    <property type="entry name" value="ANL_N_sf"/>
</dbReference>
<dbReference type="Proteomes" id="UP000242329">
    <property type="component" value="Unassembled WGS sequence"/>
</dbReference>
<dbReference type="AlphaFoldDB" id="A0A1M5P141"/>
<dbReference type="InterPro" id="IPR028154">
    <property type="entry name" value="AMP-dep_Lig_C"/>
</dbReference>
<dbReference type="InterPro" id="IPR045851">
    <property type="entry name" value="AMP-bd_C_sf"/>
</dbReference>
<dbReference type="FunFam" id="3.30.300.30:FF:000019">
    <property type="entry name" value="Phenylacetate-coenzyme A ligase"/>
    <property type="match status" value="1"/>
</dbReference>
<evidence type="ECO:0000256" key="3">
    <source>
        <dbReference type="ARBA" id="ARBA00022741"/>
    </source>
</evidence>
<reference evidence="14" key="1">
    <citation type="submission" date="2016-11" db="EMBL/GenBank/DDBJ databases">
        <authorList>
            <person name="Varghese N."/>
            <person name="Submissions S."/>
        </authorList>
    </citation>
    <scope>NUCLEOTIDE SEQUENCE [LARGE SCALE GENOMIC DNA]</scope>
    <source>
        <strain evidence="14">DSM 11003</strain>
    </source>
</reference>
<proteinExistence type="inferred from homology"/>
<gene>
    <name evidence="13" type="ORF">SAMN02745221_01336</name>
</gene>
<dbReference type="InterPro" id="IPR051414">
    <property type="entry name" value="Adenylate-forming_Reductase"/>
</dbReference>
<evidence type="ECO:0000256" key="5">
    <source>
        <dbReference type="ARBA" id="ARBA00060591"/>
    </source>
</evidence>
<feature type="domain" description="AMP-dependent ligase C-terminal" evidence="12">
    <location>
        <begin position="335"/>
        <end position="431"/>
    </location>
</feature>
<dbReference type="SUPFAM" id="SSF56801">
    <property type="entry name" value="Acetyl-CoA synthetase-like"/>
    <property type="match status" value="1"/>
</dbReference>
<evidence type="ECO:0000256" key="10">
    <source>
        <dbReference type="PIRNR" id="PIRNR006444"/>
    </source>
</evidence>
<evidence type="ECO:0000313" key="13">
    <source>
        <dbReference type="EMBL" id="SHG94933.1"/>
    </source>
</evidence>
<name>A0A1M5P141_9FIRM</name>
<evidence type="ECO:0000256" key="7">
    <source>
        <dbReference type="ARBA" id="ARBA00066629"/>
    </source>
</evidence>
<comment type="subunit">
    <text evidence="1">Monomer.</text>
</comment>
<evidence type="ECO:0000256" key="8">
    <source>
        <dbReference type="ARBA" id="ARBA00068695"/>
    </source>
</evidence>
<evidence type="ECO:0000256" key="1">
    <source>
        <dbReference type="ARBA" id="ARBA00011245"/>
    </source>
</evidence>
<dbReference type="Pfam" id="PF14535">
    <property type="entry name" value="AMP-binding_C_2"/>
    <property type="match status" value="1"/>
</dbReference>
<sequence length="433" mass="48625">MIYWDQEKECMPIEQLRELQLRRLKETVYRVYAFVPAYQKKMDAAGIKPDDIKTLDDLKKLPFTTKQDLRDNYPFGLFAVPMSEVVRIHSSSGTTGKPTVVGYTKKDIDIWAELMARALVSAGATRHSVIQNAYGYGLFTGGLGVHYGAERIGASVIPSSGGNTKRQIMLMQDFGTTILTCTPSYALFMYEVMQEMGVDPADLKLKAGIFGAEPWSENMRREIENNLKIDAYDIYGLSEIIGPGVAVECKYKNGLHIAEDHFIAEIIDPETGEVLPEGEQGELVITAITKEALPIIRYRTRDLTTLDRTPCPCGRTHVRMQKVLGRSDDMVIIRGVNVFPSMVESVLLNIPGVEPHYLLVVDRKGNLDELEVQVEVSEKVFSDEVRKLEELGAHIRRELESALGVSVKVRLVEPKSIERSEGKAKRVIDKRKF</sequence>
<dbReference type="GO" id="GO:0047475">
    <property type="term" value="F:phenylacetate-CoA ligase activity"/>
    <property type="evidence" value="ECO:0007669"/>
    <property type="project" value="UniProtKB-EC"/>
</dbReference>
<evidence type="ECO:0000256" key="2">
    <source>
        <dbReference type="ARBA" id="ARBA00022598"/>
    </source>
</evidence>
<dbReference type="EC" id="6.2.1.30" evidence="7 10"/>
<comment type="similarity">
    <text evidence="6 10">Belongs to the phenylacetyl-CoA ligase family.</text>
</comment>
<dbReference type="STRING" id="1123382.SAMN02745221_01336"/>
<organism evidence="13 14">
    <name type="scientific">Thermosyntropha lipolytica DSM 11003</name>
    <dbReference type="NCBI Taxonomy" id="1123382"/>
    <lineage>
        <taxon>Bacteria</taxon>
        <taxon>Bacillati</taxon>
        <taxon>Bacillota</taxon>
        <taxon>Clostridia</taxon>
        <taxon>Eubacteriales</taxon>
        <taxon>Syntrophomonadaceae</taxon>
        <taxon>Thermosyntropha</taxon>
    </lineage>
</organism>
<dbReference type="InterPro" id="IPR000873">
    <property type="entry name" value="AMP-dep_synth/lig_dom"/>
</dbReference>
<dbReference type="EMBL" id="FQWY01000019">
    <property type="protein sequence ID" value="SHG94933.1"/>
    <property type="molecule type" value="Genomic_DNA"/>
</dbReference>
<dbReference type="PANTHER" id="PTHR43439:SF1">
    <property type="entry name" value="PHENYLACETATE-COENZYME A LIGASE"/>
    <property type="match status" value="1"/>
</dbReference>
<protein>
    <recommendedName>
        <fullName evidence="8 10">Phenylacetate-coenzyme A ligase</fullName>
        <ecNumber evidence="7 10">6.2.1.30</ecNumber>
    </recommendedName>
    <alternativeName>
        <fullName evidence="9 10">Phenylacetyl-CoA ligase</fullName>
    </alternativeName>
</protein>